<accession>A0A1F6TZJ1</accession>
<dbReference type="GO" id="GO:0046872">
    <property type="term" value="F:metal ion binding"/>
    <property type="evidence" value="ECO:0007669"/>
    <property type="project" value="UniProtKB-KW"/>
</dbReference>
<feature type="region of interest" description="Phosphopantothenate--cysteine ligase" evidence="3">
    <location>
        <begin position="228"/>
        <end position="446"/>
    </location>
</feature>
<dbReference type="Gene3D" id="3.40.50.10300">
    <property type="entry name" value="CoaB-like"/>
    <property type="match status" value="1"/>
</dbReference>
<dbReference type="EC" id="6.3.2.5" evidence="3"/>
<feature type="binding site" evidence="3">
    <location>
        <position position="316"/>
    </location>
    <ligand>
        <name>CTP</name>
        <dbReference type="ChEBI" id="CHEBI:37563"/>
    </ligand>
</feature>
<comment type="similarity">
    <text evidence="3 4">In the C-terminal section; belongs to the PPC synthetase family.</text>
</comment>
<dbReference type="GO" id="GO:0010181">
    <property type="term" value="F:FMN binding"/>
    <property type="evidence" value="ECO:0007669"/>
    <property type="project" value="UniProtKB-UniRule"/>
</dbReference>
<comment type="cofactor">
    <cofactor evidence="3">
        <name>Mg(2+)</name>
        <dbReference type="ChEBI" id="CHEBI:18420"/>
    </cofactor>
</comment>
<evidence type="ECO:0000259" key="6">
    <source>
        <dbReference type="Pfam" id="PF04127"/>
    </source>
</evidence>
<keyword evidence="3 4" id="KW-0436">Ligase</keyword>
<comment type="pathway">
    <text evidence="3 4">Cofactor biosynthesis; coenzyme A biosynthesis; CoA from (R)-pantothenate: step 3/5.</text>
</comment>
<dbReference type="UniPathway" id="UPA00241">
    <property type="reaction ID" value="UER00353"/>
</dbReference>
<dbReference type="HAMAP" id="MF_02225">
    <property type="entry name" value="CoaBC"/>
    <property type="match status" value="1"/>
</dbReference>
<proteinExistence type="inferred from homology"/>
<comment type="caution">
    <text evidence="7">The sequence shown here is derived from an EMBL/GenBank/DDBJ whole genome shotgun (WGS) entry which is preliminary data.</text>
</comment>
<dbReference type="EMBL" id="MFTC01000068">
    <property type="protein sequence ID" value="OGI50502.1"/>
    <property type="molecule type" value="Genomic_DNA"/>
</dbReference>
<feature type="binding site" evidence="3">
    <location>
        <position position="378"/>
    </location>
    <ligand>
        <name>CTP</name>
        <dbReference type="ChEBI" id="CHEBI:37563"/>
    </ligand>
</feature>
<dbReference type="InterPro" id="IPR007085">
    <property type="entry name" value="DNA/pantothenate-metab_flavo_C"/>
</dbReference>
<dbReference type="GO" id="GO:0004633">
    <property type="term" value="F:phosphopantothenoylcysteine decarboxylase activity"/>
    <property type="evidence" value="ECO:0007669"/>
    <property type="project" value="UniProtKB-UniRule"/>
</dbReference>
<dbReference type="InterPro" id="IPR036551">
    <property type="entry name" value="Flavin_trans-like"/>
</dbReference>
<comment type="cofactor">
    <cofactor evidence="3">
        <name>FMN</name>
        <dbReference type="ChEBI" id="CHEBI:58210"/>
    </cofactor>
    <text evidence="3">Binds 1 FMN per subunit.</text>
</comment>
<evidence type="ECO:0000256" key="4">
    <source>
        <dbReference type="RuleBase" id="RU364078"/>
    </source>
</evidence>
<dbReference type="GO" id="GO:0015941">
    <property type="term" value="P:pantothenate catabolic process"/>
    <property type="evidence" value="ECO:0007669"/>
    <property type="project" value="InterPro"/>
</dbReference>
<dbReference type="Proteomes" id="UP000179037">
    <property type="component" value="Unassembled WGS sequence"/>
</dbReference>
<evidence type="ECO:0000259" key="5">
    <source>
        <dbReference type="Pfam" id="PF02441"/>
    </source>
</evidence>
<feature type="binding site" evidence="3">
    <location>
        <position position="326"/>
    </location>
    <ligand>
        <name>CTP</name>
        <dbReference type="ChEBI" id="CHEBI:37563"/>
    </ligand>
</feature>
<dbReference type="SUPFAM" id="SSF102645">
    <property type="entry name" value="CoaB-like"/>
    <property type="match status" value="1"/>
</dbReference>
<dbReference type="Pfam" id="PF02441">
    <property type="entry name" value="Flavoprotein"/>
    <property type="match status" value="1"/>
</dbReference>
<dbReference type="AlphaFoldDB" id="A0A1F6TZJ1"/>
<evidence type="ECO:0000256" key="2">
    <source>
        <dbReference type="ARBA" id="ARBA00023239"/>
    </source>
</evidence>
<dbReference type="InterPro" id="IPR035929">
    <property type="entry name" value="CoaB-like_sf"/>
</dbReference>
<keyword evidence="3" id="KW-0460">Magnesium</keyword>
<dbReference type="STRING" id="1817768.A3A87_05840"/>
<dbReference type="NCBIfam" id="TIGR00521">
    <property type="entry name" value="coaBC_dfp"/>
    <property type="match status" value="1"/>
</dbReference>
<evidence type="ECO:0000256" key="1">
    <source>
        <dbReference type="ARBA" id="ARBA00022793"/>
    </source>
</evidence>
<feature type="binding site" evidence="3">
    <location>
        <position position="374"/>
    </location>
    <ligand>
        <name>CTP</name>
        <dbReference type="ChEBI" id="CHEBI:37563"/>
    </ligand>
</feature>
<name>A0A1F6TZJ1_9PROT</name>
<feature type="region of interest" description="Phosphopantothenoylcysteine decarboxylase" evidence="3">
    <location>
        <begin position="1"/>
        <end position="227"/>
    </location>
</feature>
<dbReference type="InterPro" id="IPR005252">
    <property type="entry name" value="CoaBC"/>
</dbReference>
<dbReference type="PANTHER" id="PTHR14359:SF6">
    <property type="entry name" value="PHOSPHOPANTOTHENOYLCYSTEINE DECARBOXYLASE"/>
    <property type="match status" value="1"/>
</dbReference>
<feature type="domain" description="DNA/pantothenate metabolism flavoprotein C-terminal" evidence="6">
    <location>
        <begin position="223"/>
        <end position="430"/>
    </location>
</feature>
<protein>
    <recommendedName>
        <fullName evidence="3">Coenzyme A biosynthesis bifunctional protein CoaBC</fullName>
    </recommendedName>
    <alternativeName>
        <fullName evidence="3">DNA/pantothenate metabolism flavoprotein</fullName>
    </alternativeName>
    <alternativeName>
        <fullName evidence="3">Phosphopantothenoylcysteine synthetase/decarboxylase</fullName>
        <shortName evidence="3">PPCS-PPCDC</shortName>
    </alternativeName>
    <domain>
        <recommendedName>
            <fullName evidence="3">Phosphopantothenoylcysteine decarboxylase</fullName>
            <shortName evidence="3">PPC decarboxylase</shortName>
            <shortName evidence="3">PPC-DC</shortName>
            <ecNumber evidence="3">4.1.1.36</ecNumber>
        </recommendedName>
        <alternativeName>
            <fullName evidence="3">CoaC</fullName>
        </alternativeName>
    </domain>
    <domain>
        <recommendedName>
            <fullName evidence="3">Phosphopantothenate--cysteine ligase</fullName>
            <ecNumber evidence="3">6.3.2.5</ecNumber>
        </recommendedName>
        <alternativeName>
            <fullName evidence="3">CoaB</fullName>
        </alternativeName>
        <alternativeName>
            <fullName evidence="3">Phosphopantothenoylcysteine synthetase</fullName>
            <shortName evidence="3">PPC synthetase</shortName>
            <shortName evidence="3">PPC-S</shortName>
        </alternativeName>
    </domain>
</protein>
<comment type="function">
    <text evidence="4">Catalyzes two steps in the biosynthesis of coenzyme A. In the first step cysteine is conjugated to 4'-phosphopantothenate to form 4-phosphopantothenoylcysteine, in the latter compound is decarboxylated to form 4'-phosphopantotheine.</text>
</comment>
<comment type="catalytic activity">
    <reaction evidence="3 4">
        <text>N-[(R)-4-phosphopantothenoyl]-L-cysteine + H(+) = (R)-4'-phosphopantetheine + CO2</text>
        <dbReference type="Rhea" id="RHEA:16793"/>
        <dbReference type="ChEBI" id="CHEBI:15378"/>
        <dbReference type="ChEBI" id="CHEBI:16526"/>
        <dbReference type="ChEBI" id="CHEBI:59458"/>
        <dbReference type="ChEBI" id="CHEBI:61723"/>
        <dbReference type="EC" id="4.1.1.36"/>
    </reaction>
</comment>
<evidence type="ECO:0000256" key="3">
    <source>
        <dbReference type="HAMAP-Rule" id="MF_02225"/>
    </source>
</evidence>
<comment type="caution">
    <text evidence="3">Lacks conserved residue(s) required for the propagation of feature annotation.</text>
</comment>
<dbReference type="GO" id="GO:0071513">
    <property type="term" value="C:phosphopantothenoylcysteine decarboxylase complex"/>
    <property type="evidence" value="ECO:0007669"/>
    <property type="project" value="TreeGrafter"/>
</dbReference>
<keyword evidence="2 3" id="KW-0456">Lyase</keyword>
<feature type="active site" description="Proton donor" evidence="3">
    <location>
        <position position="196"/>
    </location>
</feature>
<feature type="binding site" evidence="3">
    <location>
        <begin position="342"/>
        <end position="345"/>
    </location>
    <ligand>
        <name>CTP</name>
        <dbReference type="ChEBI" id="CHEBI:37563"/>
    </ligand>
</feature>
<keyword evidence="3 4" id="KW-0285">Flavoprotein</keyword>
<dbReference type="SUPFAM" id="SSF52507">
    <property type="entry name" value="Homo-oligomeric flavin-containing Cys decarboxylases, HFCD"/>
    <property type="match status" value="1"/>
</dbReference>
<dbReference type="InterPro" id="IPR003382">
    <property type="entry name" value="Flavoprotein"/>
</dbReference>
<feature type="domain" description="Flavoprotein" evidence="5">
    <location>
        <begin position="7"/>
        <end position="217"/>
    </location>
</feature>
<sequence>MGTLTNKHILLGVTGGIAAYKSADAVRRLREAGAEVRVVMTPGANSFITPLTLQAVSGHPVYQHLLDTDADTEVGDVQGRASAGRSQLPASRDTRTSMYSAGTAGMPGAAMEHIDLARWADAVLVAPASANFLARLSQGRADDLLTTVCLATESPVAVAPAMNQQMWSNAATQSNLAALKKNGVSIFGPAEGSQACGETGPGRMLEPADLVKLVSDLFASGELDGLTVVVTAGPTWEAIDPVRGLTNRSSGKMGYAVAAAAVEAGARVILISGPTSLPDPARVHTIRVESAQEMYDAVHTHVRAANIFIGVAAVADYRPAQTLGKKIKKSDERMTLDLVRNPDILSSVAALKPAPFTVGFAAETENLEQHARQKLENKNLDLVAANRVGTGLGFGTDENSLLLVERTGVIELPAQPKAKLARALIHHIAASYRAKHDARIHRLRRP</sequence>
<reference evidence="7 8" key="1">
    <citation type="journal article" date="2016" name="Nat. Commun.">
        <title>Thousands of microbial genomes shed light on interconnected biogeochemical processes in an aquifer system.</title>
        <authorList>
            <person name="Anantharaman K."/>
            <person name="Brown C.T."/>
            <person name="Hug L.A."/>
            <person name="Sharon I."/>
            <person name="Castelle C.J."/>
            <person name="Probst A.J."/>
            <person name="Thomas B.C."/>
            <person name="Singh A."/>
            <person name="Wilkins M.J."/>
            <person name="Karaoz U."/>
            <person name="Brodie E.L."/>
            <person name="Williams K.H."/>
            <person name="Hubbard S.S."/>
            <person name="Banfield J.F."/>
        </authorList>
    </citation>
    <scope>NUCLEOTIDE SEQUENCE [LARGE SCALE GENOMIC DNA]</scope>
</reference>
<comment type="function">
    <text evidence="3">Catalyzes two sequential steps in the biosynthesis of coenzyme A. In the first step cysteine is conjugated to 4'-phosphopantothenate to form 4-phosphopantothenoylcysteine. In the second step the latter compound is decarboxylated to form 4'-phosphopantotheine.</text>
</comment>
<organism evidence="7 8">
    <name type="scientific">Candidatus Muproteobacteria bacterium RIFCSPLOWO2_01_FULL_60_18</name>
    <dbReference type="NCBI Taxonomy" id="1817768"/>
    <lineage>
        <taxon>Bacteria</taxon>
        <taxon>Pseudomonadati</taxon>
        <taxon>Pseudomonadota</taxon>
        <taxon>Candidatus Muproteobacteria</taxon>
    </lineage>
</organism>
<comment type="pathway">
    <text evidence="3 4">Cofactor biosynthesis; coenzyme A biosynthesis; CoA from (R)-pantothenate: step 2/5.</text>
</comment>
<dbReference type="Gene3D" id="3.40.50.1950">
    <property type="entry name" value="Flavin prenyltransferase-like"/>
    <property type="match status" value="1"/>
</dbReference>
<evidence type="ECO:0000313" key="7">
    <source>
        <dbReference type="EMBL" id="OGI50502.1"/>
    </source>
</evidence>
<dbReference type="PANTHER" id="PTHR14359">
    <property type="entry name" value="HOMO-OLIGOMERIC FLAVIN CONTAINING CYS DECARBOXYLASE FAMILY"/>
    <property type="match status" value="1"/>
</dbReference>
<dbReference type="GO" id="GO:0004632">
    <property type="term" value="F:phosphopantothenate--cysteine ligase activity"/>
    <property type="evidence" value="ECO:0007669"/>
    <property type="project" value="UniProtKB-UniRule"/>
</dbReference>
<comment type="catalytic activity">
    <reaction evidence="3 4">
        <text>(R)-4'-phosphopantothenate + L-cysteine + CTP = N-[(R)-4-phosphopantothenoyl]-L-cysteine + CMP + diphosphate + H(+)</text>
        <dbReference type="Rhea" id="RHEA:19397"/>
        <dbReference type="ChEBI" id="CHEBI:10986"/>
        <dbReference type="ChEBI" id="CHEBI:15378"/>
        <dbReference type="ChEBI" id="CHEBI:33019"/>
        <dbReference type="ChEBI" id="CHEBI:35235"/>
        <dbReference type="ChEBI" id="CHEBI:37563"/>
        <dbReference type="ChEBI" id="CHEBI:59458"/>
        <dbReference type="ChEBI" id="CHEBI:60377"/>
        <dbReference type="EC" id="6.3.2.5"/>
    </reaction>
</comment>
<gene>
    <name evidence="3" type="primary">coaBC</name>
    <name evidence="7" type="ORF">A3A87_05840</name>
</gene>
<keyword evidence="3 4" id="KW-0288">FMN</keyword>
<dbReference type="EC" id="4.1.1.36" evidence="3"/>
<feature type="binding site" evidence="3">
    <location>
        <position position="360"/>
    </location>
    <ligand>
        <name>CTP</name>
        <dbReference type="ChEBI" id="CHEBI:37563"/>
    </ligand>
</feature>
<dbReference type="Pfam" id="PF04127">
    <property type="entry name" value="DFP"/>
    <property type="match status" value="1"/>
</dbReference>
<dbReference type="GO" id="GO:0015937">
    <property type="term" value="P:coenzyme A biosynthetic process"/>
    <property type="evidence" value="ECO:0007669"/>
    <property type="project" value="UniProtKB-UniRule"/>
</dbReference>
<evidence type="ECO:0000313" key="8">
    <source>
        <dbReference type="Proteomes" id="UP000179037"/>
    </source>
</evidence>
<keyword evidence="3" id="KW-0479">Metal-binding</keyword>
<keyword evidence="1 3" id="KW-0210">Decarboxylase</keyword>
<keyword evidence="3" id="KW-0511">Multifunctional enzyme</keyword>
<comment type="similarity">
    <text evidence="3 4">In the N-terminal section; belongs to the HFCD (homo-oligomeric flavin containing Cys decarboxylase) superfamily.</text>
</comment>